<keyword evidence="1" id="KW-0472">Membrane</keyword>
<reference evidence="3" key="1">
    <citation type="journal article" date="2019" name="Int. J. Syst. Evol. Microbiol.">
        <title>The Global Catalogue of Microorganisms (GCM) 10K type strain sequencing project: providing services to taxonomists for standard genome sequencing and annotation.</title>
        <authorList>
            <consortium name="The Broad Institute Genomics Platform"/>
            <consortium name="The Broad Institute Genome Sequencing Center for Infectious Disease"/>
            <person name="Wu L."/>
            <person name="Ma J."/>
        </authorList>
    </citation>
    <scope>NUCLEOTIDE SEQUENCE [LARGE SCALE GENOMIC DNA]</scope>
    <source>
        <strain evidence="3">JCM 31921</strain>
    </source>
</reference>
<feature type="transmembrane region" description="Helical" evidence="1">
    <location>
        <begin position="135"/>
        <end position="154"/>
    </location>
</feature>
<organism evidence="2 3">
    <name type="scientific">Rurimicrobium arvi</name>
    <dbReference type="NCBI Taxonomy" id="2049916"/>
    <lineage>
        <taxon>Bacteria</taxon>
        <taxon>Pseudomonadati</taxon>
        <taxon>Bacteroidota</taxon>
        <taxon>Chitinophagia</taxon>
        <taxon>Chitinophagales</taxon>
        <taxon>Chitinophagaceae</taxon>
        <taxon>Rurimicrobium</taxon>
    </lineage>
</organism>
<protein>
    <submittedName>
        <fullName evidence="2">Uncharacterized protein</fullName>
    </submittedName>
</protein>
<name>A0ABP8MU83_9BACT</name>
<evidence type="ECO:0000313" key="2">
    <source>
        <dbReference type="EMBL" id="GAA4456100.1"/>
    </source>
</evidence>
<proteinExistence type="predicted"/>
<keyword evidence="3" id="KW-1185">Reference proteome</keyword>
<dbReference type="RefSeq" id="WP_344826525.1">
    <property type="nucleotide sequence ID" value="NZ_BAABEZ010000022.1"/>
</dbReference>
<accession>A0ABP8MU83</accession>
<gene>
    <name evidence="2" type="ORF">GCM10023092_20860</name>
</gene>
<evidence type="ECO:0000256" key="1">
    <source>
        <dbReference type="SAM" id="Phobius"/>
    </source>
</evidence>
<keyword evidence="1" id="KW-1133">Transmembrane helix</keyword>
<evidence type="ECO:0000313" key="3">
    <source>
        <dbReference type="Proteomes" id="UP001501410"/>
    </source>
</evidence>
<dbReference type="EMBL" id="BAABEZ010000022">
    <property type="protein sequence ID" value="GAA4456100.1"/>
    <property type="molecule type" value="Genomic_DNA"/>
</dbReference>
<sequence>MKRAKHIHDELQELGADVLTTLPLSTPFQVPGNYFAQMHSELEQTISAISMPDPELSLKKEMPFVAPGADYFRQLNNNIFAKIASEQEPGQSWSKEMPFNVPENYFDQLPQKVLVKARNHMVLPERKRVPLFRTVRLAASIALILFVGLGVINIHNQHNPAFAQAASQKDIRDYVEANLDDFDTDIIINGLASSESADNGKLDINLSSEEIRNYLDETGWN</sequence>
<dbReference type="Proteomes" id="UP001501410">
    <property type="component" value="Unassembled WGS sequence"/>
</dbReference>
<keyword evidence="1" id="KW-0812">Transmembrane</keyword>
<comment type="caution">
    <text evidence="2">The sequence shown here is derived from an EMBL/GenBank/DDBJ whole genome shotgun (WGS) entry which is preliminary data.</text>
</comment>